<comment type="caution">
    <text evidence="2">The sequence shown here is derived from an EMBL/GenBank/DDBJ whole genome shotgun (WGS) entry which is preliminary data.</text>
</comment>
<evidence type="ECO:0000313" key="2">
    <source>
        <dbReference type="EMBL" id="GBP27510.1"/>
    </source>
</evidence>
<keyword evidence="3" id="KW-1185">Reference proteome</keyword>
<name>A0A4C1UMV4_EUMVA</name>
<evidence type="ECO:0000256" key="1">
    <source>
        <dbReference type="SAM" id="MobiDB-lite"/>
    </source>
</evidence>
<feature type="region of interest" description="Disordered" evidence="1">
    <location>
        <begin position="132"/>
        <end position="158"/>
    </location>
</feature>
<protein>
    <submittedName>
        <fullName evidence="2">Uncharacterized protein</fullName>
    </submittedName>
</protein>
<reference evidence="2 3" key="1">
    <citation type="journal article" date="2019" name="Commun. Biol.">
        <title>The bagworm genome reveals a unique fibroin gene that provides high tensile strength.</title>
        <authorList>
            <person name="Kono N."/>
            <person name="Nakamura H."/>
            <person name="Ohtoshi R."/>
            <person name="Tomita M."/>
            <person name="Numata K."/>
            <person name="Arakawa K."/>
        </authorList>
    </citation>
    <scope>NUCLEOTIDE SEQUENCE [LARGE SCALE GENOMIC DNA]</scope>
</reference>
<proteinExistence type="predicted"/>
<accession>A0A4C1UMV4</accession>
<dbReference type="Proteomes" id="UP000299102">
    <property type="component" value="Unassembled WGS sequence"/>
</dbReference>
<dbReference type="EMBL" id="BGZK01000194">
    <property type="protein sequence ID" value="GBP27510.1"/>
    <property type="molecule type" value="Genomic_DNA"/>
</dbReference>
<dbReference type="AlphaFoldDB" id="A0A4C1UMV4"/>
<organism evidence="2 3">
    <name type="scientific">Eumeta variegata</name>
    <name type="common">Bagworm moth</name>
    <name type="synonym">Eumeta japonica</name>
    <dbReference type="NCBI Taxonomy" id="151549"/>
    <lineage>
        <taxon>Eukaryota</taxon>
        <taxon>Metazoa</taxon>
        <taxon>Ecdysozoa</taxon>
        <taxon>Arthropoda</taxon>
        <taxon>Hexapoda</taxon>
        <taxon>Insecta</taxon>
        <taxon>Pterygota</taxon>
        <taxon>Neoptera</taxon>
        <taxon>Endopterygota</taxon>
        <taxon>Lepidoptera</taxon>
        <taxon>Glossata</taxon>
        <taxon>Ditrysia</taxon>
        <taxon>Tineoidea</taxon>
        <taxon>Psychidae</taxon>
        <taxon>Oiketicinae</taxon>
        <taxon>Eumeta</taxon>
    </lineage>
</organism>
<gene>
    <name evidence="2" type="ORF">EVAR_14331_1</name>
</gene>
<sequence>MSLCFLSSKTLLLRTIRDDLGLVCEVTQARRTASADWWITPGTAGMRPRDYDFARLRLRAITENRSGLFSINVGVTHKHLAYEKPQTIAKRRNSDGSGTKSALYQPQETLQKTLSERKWGRLIAPERTHLRPKSKIFRKPEPPSLPERLGQKLISRIN</sequence>
<evidence type="ECO:0000313" key="3">
    <source>
        <dbReference type="Proteomes" id="UP000299102"/>
    </source>
</evidence>